<feature type="region of interest" description="Disordered" evidence="1">
    <location>
        <begin position="72"/>
        <end position="109"/>
    </location>
</feature>
<gene>
    <name evidence="2" type="ORF">C922_03196</name>
</gene>
<feature type="compositionally biased region" description="Basic and acidic residues" evidence="1">
    <location>
        <begin position="218"/>
        <end position="230"/>
    </location>
</feature>
<keyword evidence="3" id="KW-1185">Reference proteome</keyword>
<feature type="compositionally biased region" description="Basic residues" evidence="1">
    <location>
        <begin position="84"/>
        <end position="93"/>
    </location>
</feature>
<dbReference type="EMBL" id="KI965472">
    <property type="protein sequence ID" value="EUD66280.1"/>
    <property type="molecule type" value="Genomic_DNA"/>
</dbReference>
<feature type="region of interest" description="Disordered" evidence="1">
    <location>
        <begin position="209"/>
        <end position="230"/>
    </location>
</feature>
<reference evidence="2 3" key="1">
    <citation type="submission" date="2013-02" db="EMBL/GenBank/DDBJ databases">
        <title>The Genome Sequence of Plasmodium inui San Antonio 1.</title>
        <authorList>
            <consortium name="The Broad Institute Genome Sequencing Platform"/>
            <consortium name="The Broad Institute Genome Sequencing Center for Infectious Disease"/>
            <person name="Neafsey D."/>
            <person name="Cheeseman I."/>
            <person name="Volkman S."/>
            <person name="Adams J."/>
            <person name="Walker B."/>
            <person name="Young S.K."/>
            <person name="Zeng Q."/>
            <person name="Gargeya S."/>
            <person name="Fitzgerald M."/>
            <person name="Haas B."/>
            <person name="Abouelleil A."/>
            <person name="Alvarado L."/>
            <person name="Arachchi H.M."/>
            <person name="Berlin A.M."/>
            <person name="Chapman S.B."/>
            <person name="Dewar J."/>
            <person name="Goldberg J."/>
            <person name="Griggs A."/>
            <person name="Gujja S."/>
            <person name="Hansen M."/>
            <person name="Howarth C."/>
            <person name="Imamovic A."/>
            <person name="Larimer J."/>
            <person name="McCowan C."/>
            <person name="Murphy C."/>
            <person name="Neiman D."/>
            <person name="Pearson M."/>
            <person name="Priest M."/>
            <person name="Roberts A."/>
            <person name="Saif S."/>
            <person name="Shea T."/>
            <person name="Sisk P."/>
            <person name="Sykes S."/>
            <person name="Wortman J."/>
            <person name="Nusbaum C."/>
            <person name="Birren B."/>
        </authorList>
    </citation>
    <scope>NUCLEOTIDE SEQUENCE [LARGE SCALE GENOMIC DNA]</scope>
    <source>
        <strain evidence="2 3">San Antonio 1</strain>
    </source>
</reference>
<dbReference type="GeneID" id="20038470"/>
<evidence type="ECO:0000256" key="1">
    <source>
        <dbReference type="SAM" id="MobiDB-lite"/>
    </source>
</evidence>
<dbReference type="VEuPathDB" id="PlasmoDB:C922_03196"/>
<proteinExistence type="predicted"/>
<dbReference type="RefSeq" id="XP_008817010.1">
    <property type="nucleotide sequence ID" value="XM_008818788.1"/>
</dbReference>
<dbReference type="AlphaFoldDB" id="W7A3Q6"/>
<evidence type="ECO:0000313" key="2">
    <source>
        <dbReference type="EMBL" id="EUD66280.1"/>
    </source>
</evidence>
<accession>W7A3Q6</accession>
<protein>
    <submittedName>
        <fullName evidence="2">Uncharacterized protein</fullName>
    </submittedName>
</protein>
<dbReference type="Proteomes" id="UP000030640">
    <property type="component" value="Unassembled WGS sequence"/>
</dbReference>
<sequence>MVNSKNNNSGKKTFGVSFVTRFAIFSVFVGTLNTFTFSNNGDCSNRQVTVGSMSSAQYNRCLAEKGEPSASFAYGKTSKDESSKKKKHSKKSSKKSEYPSEDEAPCPNFGQEINEEEIEHLGNIFQELSEKVNVADYLKQHEGQMEEFAKKFEEGDEESLKMEVCINLFENLTDSLIEAYAKDTSEEKKMKMKKNAQKTTNKLLKYCLKEQKKHNKNKEKEKEKEKRSKK</sequence>
<organism evidence="2 3">
    <name type="scientific">Plasmodium inui San Antonio 1</name>
    <dbReference type="NCBI Taxonomy" id="1237626"/>
    <lineage>
        <taxon>Eukaryota</taxon>
        <taxon>Sar</taxon>
        <taxon>Alveolata</taxon>
        <taxon>Apicomplexa</taxon>
        <taxon>Aconoidasida</taxon>
        <taxon>Haemosporida</taxon>
        <taxon>Plasmodiidae</taxon>
        <taxon>Plasmodium</taxon>
        <taxon>Plasmodium (Plasmodium)</taxon>
    </lineage>
</organism>
<dbReference type="OrthoDB" id="387400at2759"/>
<evidence type="ECO:0000313" key="3">
    <source>
        <dbReference type="Proteomes" id="UP000030640"/>
    </source>
</evidence>
<name>W7A3Q6_9APIC</name>